<dbReference type="EMBL" id="JANPWB010000013">
    <property type="protein sequence ID" value="KAJ1108342.1"/>
    <property type="molecule type" value="Genomic_DNA"/>
</dbReference>
<reference evidence="1" key="1">
    <citation type="journal article" date="2022" name="bioRxiv">
        <title>Sequencing and chromosome-scale assembly of the giantPleurodeles waltlgenome.</title>
        <authorList>
            <person name="Brown T."/>
            <person name="Elewa A."/>
            <person name="Iarovenko S."/>
            <person name="Subramanian E."/>
            <person name="Araus A.J."/>
            <person name="Petzold A."/>
            <person name="Susuki M."/>
            <person name="Suzuki K.-i.T."/>
            <person name="Hayashi T."/>
            <person name="Toyoda A."/>
            <person name="Oliveira C."/>
            <person name="Osipova E."/>
            <person name="Leigh N.D."/>
            <person name="Simon A."/>
            <person name="Yun M.H."/>
        </authorList>
    </citation>
    <scope>NUCLEOTIDE SEQUENCE</scope>
    <source>
        <strain evidence="1">20211129_DDA</strain>
        <tissue evidence="1">Liver</tissue>
    </source>
</reference>
<protein>
    <submittedName>
        <fullName evidence="1">Uncharacterized protein</fullName>
    </submittedName>
</protein>
<dbReference type="Proteomes" id="UP001066276">
    <property type="component" value="Chromosome 9"/>
</dbReference>
<keyword evidence="2" id="KW-1185">Reference proteome</keyword>
<dbReference type="AlphaFoldDB" id="A0AAV7MXK4"/>
<evidence type="ECO:0000313" key="2">
    <source>
        <dbReference type="Proteomes" id="UP001066276"/>
    </source>
</evidence>
<comment type="caution">
    <text evidence="1">The sequence shown here is derived from an EMBL/GenBank/DDBJ whole genome shotgun (WGS) entry which is preliminary data.</text>
</comment>
<sequence length="118" mass="13510">MLGTTSSCAPLASHGGRWMPWVTTQATLWEFFKTFRHGVCISKRTGILCDIRAQRQHIERNLRDIDSASTAGKDPRLDQHSILLMEFCDLADRELAYMGKNARESRYEEEECLGRTFA</sequence>
<name>A0AAV7MXK4_PLEWA</name>
<accession>A0AAV7MXK4</accession>
<proteinExistence type="predicted"/>
<organism evidence="1 2">
    <name type="scientific">Pleurodeles waltl</name>
    <name type="common">Iberian ribbed newt</name>
    <dbReference type="NCBI Taxonomy" id="8319"/>
    <lineage>
        <taxon>Eukaryota</taxon>
        <taxon>Metazoa</taxon>
        <taxon>Chordata</taxon>
        <taxon>Craniata</taxon>
        <taxon>Vertebrata</taxon>
        <taxon>Euteleostomi</taxon>
        <taxon>Amphibia</taxon>
        <taxon>Batrachia</taxon>
        <taxon>Caudata</taxon>
        <taxon>Salamandroidea</taxon>
        <taxon>Salamandridae</taxon>
        <taxon>Pleurodelinae</taxon>
        <taxon>Pleurodeles</taxon>
    </lineage>
</organism>
<evidence type="ECO:0000313" key="1">
    <source>
        <dbReference type="EMBL" id="KAJ1108342.1"/>
    </source>
</evidence>
<gene>
    <name evidence="1" type="ORF">NDU88_005718</name>
</gene>